<dbReference type="InterPro" id="IPR044068">
    <property type="entry name" value="CB"/>
</dbReference>
<dbReference type="InterPro" id="IPR010998">
    <property type="entry name" value="Integrase_recombinase_N"/>
</dbReference>
<organism evidence="8 9">
    <name type="scientific">Adhaeribacter arboris</name>
    <dbReference type="NCBI Taxonomy" id="2072846"/>
    <lineage>
        <taxon>Bacteria</taxon>
        <taxon>Pseudomonadati</taxon>
        <taxon>Bacteroidota</taxon>
        <taxon>Cytophagia</taxon>
        <taxon>Cytophagales</taxon>
        <taxon>Hymenobacteraceae</taxon>
        <taxon>Adhaeribacter</taxon>
    </lineage>
</organism>
<dbReference type="InterPro" id="IPR002104">
    <property type="entry name" value="Integrase_catalytic"/>
</dbReference>
<dbReference type="InterPro" id="IPR035386">
    <property type="entry name" value="Arm-DNA-bind_5"/>
</dbReference>
<proteinExistence type="inferred from homology"/>
<protein>
    <submittedName>
        <fullName evidence="8">Integrase</fullName>
    </submittedName>
</protein>
<dbReference type="InterPro" id="IPR025269">
    <property type="entry name" value="SAM-like_dom"/>
</dbReference>
<dbReference type="InterPro" id="IPR050090">
    <property type="entry name" value="Tyrosine_recombinase_XerCD"/>
</dbReference>
<dbReference type="Proteomes" id="UP000240357">
    <property type="component" value="Unassembled WGS sequence"/>
</dbReference>
<keyword evidence="3 5" id="KW-0238">DNA-binding</keyword>
<dbReference type="Pfam" id="PF00589">
    <property type="entry name" value="Phage_integrase"/>
    <property type="match status" value="1"/>
</dbReference>
<evidence type="ECO:0000256" key="1">
    <source>
        <dbReference type="ARBA" id="ARBA00008857"/>
    </source>
</evidence>
<dbReference type="RefSeq" id="WP_106932825.1">
    <property type="nucleotide sequence ID" value="NZ_PYFT01000001.1"/>
</dbReference>
<dbReference type="AlphaFoldDB" id="A0A2T2YMC5"/>
<dbReference type="PROSITE" id="PS51898">
    <property type="entry name" value="TYR_RECOMBINASE"/>
    <property type="match status" value="1"/>
</dbReference>
<evidence type="ECO:0000259" key="6">
    <source>
        <dbReference type="PROSITE" id="PS51898"/>
    </source>
</evidence>
<evidence type="ECO:0000256" key="4">
    <source>
        <dbReference type="ARBA" id="ARBA00023172"/>
    </source>
</evidence>
<dbReference type="SUPFAM" id="SSF56349">
    <property type="entry name" value="DNA breaking-rejoining enzymes"/>
    <property type="match status" value="1"/>
</dbReference>
<comment type="caution">
    <text evidence="8">The sequence shown here is derived from an EMBL/GenBank/DDBJ whole genome shotgun (WGS) entry which is preliminary data.</text>
</comment>
<dbReference type="Pfam" id="PF13102">
    <property type="entry name" value="Phage_int_SAM_5"/>
    <property type="match status" value="1"/>
</dbReference>
<evidence type="ECO:0000256" key="5">
    <source>
        <dbReference type="PROSITE-ProRule" id="PRU01248"/>
    </source>
</evidence>
<dbReference type="GO" id="GO:0003677">
    <property type="term" value="F:DNA binding"/>
    <property type="evidence" value="ECO:0007669"/>
    <property type="project" value="UniProtKB-UniRule"/>
</dbReference>
<comment type="similarity">
    <text evidence="1">Belongs to the 'phage' integrase family.</text>
</comment>
<dbReference type="PANTHER" id="PTHR30349">
    <property type="entry name" value="PHAGE INTEGRASE-RELATED"/>
    <property type="match status" value="1"/>
</dbReference>
<dbReference type="OrthoDB" id="1493636at2"/>
<dbReference type="Gene3D" id="1.10.443.10">
    <property type="entry name" value="Intergrase catalytic core"/>
    <property type="match status" value="1"/>
</dbReference>
<dbReference type="InterPro" id="IPR013762">
    <property type="entry name" value="Integrase-like_cat_sf"/>
</dbReference>
<dbReference type="Pfam" id="PF17293">
    <property type="entry name" value="Arm-DNA-bind_5"/>
    <property type="match status" value="1"/>
</dbReference>
<reference evidence="8 9" key="1">
    <citation type="submission" date="2018-03" db="EMBL/GenBank/DDBJ databases">
        <title>Adhaeribacter sp. HMF7605 Genome sequencing and assembly.</title>
        <authorList>
            <person name="Kang H."/>
            <person name="Kang J."/>
            <person name="Cha I."/>
            <person name="Kim H."/>
            <person name="Joh K."/>
        </authorList>
    </citation>
    <scope>NUCLEOTIDE SEQUENCE [LARGE SCALE GENOMIC DNA]</scope>
    <source>
        <strain evidence="8 9">HMF7605</strain>
    </source>
</reference>
<evidence type="ECO:0000259" key="7">
    <source>
        <dbReference type="PROSITE" id="PS51900"/>
    </source>
</evidence>
<evidence type="ECO:0000313" key="9">
    <source>
        <dbReference type="Proteomes" id="UP000240357"/>
    </source>
</evidence>
<keyword evidence="2" id="KW-0229">DNA integration</keyword>
<feature type="domain" description="Core-binding (CB)" evidence="7">
    <location>
        <begin position="101"/>
        <end position="185"/>
    </location>
</feature>
<dbReference type="InterPro" id="IPR011010">
    <property type="entry name" value="DNA_brk_join_enz"/>
</dbReference>
<gene>
    <name evidence="8" type="ORF">AHMF7605_25715</name>
</gene>
<evidence type="ECO:0000313" key="8">
    <source>
        <dbReference type="EMBL" id="PSR56649.1"/>
    </source>
</evidence>
<keyword evidence="9" id="KW-1185">Reference proteome</keyword>
<accession>A0A2T2YMC5</accession>
<dbReference type="GO" id="GO:0015074">
    <property type="term" value="P:DNA integration"/>
    <property type="evidence" value="ECO:0007669"/>
    <property type="project" value="UniProtKB-KW"/>
</dbReference>
<dbReference type="GO" id="GO:0006310">
    <property type="term" value="P:DNA recombination"/>
    <property type="evidence" value="ECO:0007669"/>
    <property type="project" value="UniProtKB-KW"/>
</dbReference>
<dbReference type="Gene3D" id="1.10.150.130">
    <property type="match status" value="1"/>
</dbReference>
<name>A0A2T2YMC5_9BACT</name>
<keyword evidence="4" id="KW-0233">DNA recombination</keyword>
<dbReference type="EMBL" id="PYFT01000001">
    <property type="protein sequence ID" value="PSR56649.1"/>
    <property type="molecule type" value="Genomic_DNA"/>
</dbReference>
<feature type="domain" description="Tyr recombinase" evidence="6">
    <location>
        <begin position="209"/>
        <end position="399"/>
    </location>
</feature>
<evidence type="ECO:0000256" key="3">
    <source>
        <dbReference type="ARBA" id="ARBA00023125"/>
    </source>
</evidence>
<dbReference type="PANTHER" id="PTHR30349:SF64">
    <property type="entry name" value="PROPHAGE INTEGRASE INTD-RELATED"/>
    <property type="match status" value="1"/>
</dbReference>
<evidence type="ECO:0000256" key="2">
    <source>
        <dbReference type="ARBA" id="ARBA00022908"/>
    </source>
</evidence>
<dbReference type="PROSITE" id="PS51900">
    <property type="entry name" value="CB"/>
    <property type="match status" value="1"/>
</dbReference>
<sequence length="404" mass="46699">MSTVKLVLRKKPNKEGKFPLCLRITKDRKSSFIHLGYHLNEDDWDDAKQRVKKSHPNATRFNNLLLKKLAEANDKTLELETLKTNVSSQAVKQRVKPAQGLTFFVQAQAYLDNLKASGKYNQYTADKPRIKHFREFVGNQDLAFSDITVALLERFKVYLRGKYQISERTIVNHLAAIRSVFSKAIREQIVERKNSPFGSERIQIKFPDTVKIGLSSDELKRLEEVKLDNPLHNHARNMWLFSYYFAGMRVSDVLRLKWADFQNDRLHYSMGKNTKAGSLKTHERALAIMAQYADEKRHKDDFIFPELKKLDNLNDKFALQRTIAFTTSRIDKFLRNHVASAIQTDKKLTMHLARHTFAQIAGDKISIQILQKLYRHSSITTTLGYQSNFTIKHTDDALDAVIGT</sequence>